<keyword evidence="1" id="KW-1133">Transmembrane helix</keyword>
<organism evidence="3 4">
    <name type="scientific">Candidatus Cryptobacteroides avicola</name>
    <dbReference type="NCBI Taxonomy" id="2840757"/>
    <lineage>
        <taxon>Bacteria</taxon>
        <taxon>Pseudomonadati</taxon>
        <taxon>Bacteroidota</taxon>
        <taxon>Bacteroidia</taxon>
        <taxon>Bacteroidales</taxon>
        <taxon>Candidatus Cryptobacteroides</taxon>
    </lineage>
</organism>
<feature type="domain" description="Conjugative transposon TraJ C-terminal" evidence="2">
    <location>
        <begin position="22"/>
        <end position="312"/>
    </location>
</feature>
<feature type="transmembrane region" description="Helical" evidence="1">
    <location>
        <begin position="25"/>
        <end position="46"/>
    </location>
</feature>
<accession>A0A940DR97</accession>
<keyword evidence="1" id="KW-0472">Membrane</keyword>
<protein>
    <recommendedName>
        <fullName evidence="2">Conjugative transposon TraJ C-terminal domain-containing protein</fullName>
    </recommendedName>
</protein>
<evidence type="ECO:0000313" key="3">
    <source>
        <dbReference type="EMBL" id="MBO8482821.1"/>
    </source>
</evidence>
<feature type="transmembrane region" description="Helical" evidence="1">
    <location>
        <begin position="58"/>
        <end position="79"/>
    </location>
</feature>
<dbReference type="AlphaFoldDB" id="A0A940DR97"/>
<evidence type="ECO:0000256" key="1">
    <source>
        <dbReference type="SAM" id="Phobius"/>
    </source>
</evidence>
<proteinExistence type="predicted"/>
<sequence length="317" mass="34927">MTMLLSSDIWSVVPAVRQSQEFQELFSDMVSVASILAACCTAWSVIRTFSTYVEGQGLSMWTLLRPVVILLCVTQFDLVGNAISQVTGIFTRDMAAYVELDFTEFTEKWSELMSRQSELSQAAIAGDMVDNLPKEDDPLWKRLYGYIKSCTIFMLGQGQTSLHAGVETVVSGLLMLVMKLLMYGQQILCNVYLLICLLLAPYVFALAILPPFSGGITHWIARYVQISLWIPIGFLVMKFNLVMANAYLESVNASDGFLNVLADQYIVIVYQIVIIVSVASVPKIAGWVIESTGTNEAHGNISSMGRRLISAASGGKL</sequence>
<reference evidence="3" key="1">
    <citation type="submission" date="2020-10" db="EMBL/GenBank/DDBJ databases">
        <authorList>
            <person name="Gilroy R."/>
        </authorList>
    </citation>
    <scope>NUCLEOTIDE SEQUENCE</scope>
    <source>
        <strain evidence="3">G3-8215</strain>
    </source>
</reference>
<dbReference type="InterPro" id="IPR012424">
    <property type="entry name" value="Conjugative_transposon_TraJ_C"/>
</dbReference>
<comment type="caution">
    <text evidence="3">The sequence shown here is derived from an EMBL/GenBank/DDBJ whole genome shotgun (WGS) entry which is preliminary data.</text>
</comment>
<evidence type="ECO:0000313" key="4">
    <source>
        <dbReference type="Proteomes" id="UP000725002"/>
    </source>
</evidence>
<dbReference type="Proteomes" id="UP000725002">
    <property type="component" value="Unassembled WGS sequence"/>
</dbReference>
<reference evidence="3" key="2">
    <citation type="journal article" date="2021" name="PeerJ">
        <title>Extensive microbial diversity within the chicken gut microbiome revealed by metagenomics and culture.</title>
        <authorList>
            <person name="Gilroy R."/>
            <person name="Ravi A."/>
            <person name="Getino M."/>
            <person name="Pursley I."/>
            <person name="Horton D.L."/>
            <person name="Alikhan N.F."/>
            <person name="Baker D."/>
            <person name="Gharbi K."/>
            <person name="Hall N."/>
            <person name="Watson M."/>
            <person name="Adriaenssens E.M."/>
            <person name="Foster-Nyarko E."/>
            <person name="Jarju S."/>
            <person name="Secka A."/>
            <person name="Antonio M."/>
            <person name="Oren A."/>
            <person name="Chaudhuri R.R."/>
            <person name="La Ragione R."/>
            <person name="Hildebrand F."/>
            <person name="Pallen M.J."/>
        </authorList>
    </citation>
    <scope>NUCLEOTIDE SEQUENCE</scope>
    <source>
        <strain evidence="3">G3-8215</strain>
    </source>
</reference>
<dbReference type="Pfam" id="PF07863">
    <property type="entry name" value="CtnDOT_TraJ"/>
    <property type="match status" value="1"/>
</dbReference>
<dbReference type="EMBL" id="JADILV010000011">
    <property type="protein sequence ID" value="MBO8482821.1"/>
    <property type="molecule type" value="Genomic_DNA"/>
</dbReference>
<feature type="transmembrane region" description="Helical" evidence="1">
    <location>
        <begin position="228"/>
        <end position="248"/>
    </location>
</feature>
<feature type="transmembrane region" description="Helical" evidence="1">
    <location>
        <begin position="187"/>
        <end position="208"/>
    </location>
</feature>
<keyword evidence="1" id="KW-0812">Transmembrane</keyword>
<evidence type="ECO:0000259" key="2">
    <source>
        <dbReference type="Pfam" id="PF07863"/>
    </source>
</evidence>
<name>A0A940DR97_9BACT</name>
<gene>
    <name evidence="3" type="ORF">IAB75_01695</name>
</gene>
<feature type="transmembrane region" description="Helical" evidence="1">
    <location>
        <begin position="260"/>
        <end position="281"/>
    </location>
</feature>